<sequence>MEDMMTDLDKDDLIRARAHQIWENEGCPEGQEADHWARATAEIEAGAGQPDAAQSAADAGERAEEEGNVPSAVAGPAARRRAAR</sequence>
<dbReference type="Proteomes" id="UP000304880">
    <property type="component" value="Unassembled WGS sequence"/>
</dbReference>
<accession>A0A5C4R8V4</accession>
<proteinExistence type="predicted"/>
<name>A0A5C4R8V4_9RHOB</name>
<dbReference type="EMBL" id="VDDC01000009">
    <property type="protein sequence ID" value="TNH40355.1"/>
    <property type="molecule type" value="Genomic_DNA"/>
</dbReference>
<reference evidence="2 3" key="1">
    <citation type="submission" date="2019-06" db="EMBL/GenBank/DDBJ databases">
        <authorList>
            <person name="Li J."/>
        </authorList>
    </citation>
    <scope>NUCLEOTIDE SEQUENCE [LARGE SCALE GENOMIC DNA]</scope>
    <source>
        <strain evidence="2 3">CGMCC 1.8012</strain>
    </source>
</reference>
<evidence type="ECO:0000313" key="2">
    <source>
        <dbReference type="EMBL" id="TNH40355.1"/>
    </source>
</evidence>
<keyword evidence="3" id="KW-1185">Reference proteome</keyword>
<dbReference type="Pfam" id="PF11154">
    <property type="entry name" value="DUF2934"/>
    <property type="match status" value="1"/>
</dbReference>
<protein>
    <submittedName>
        <fullName evidence="2">DUF2934 domain-containing protein</fullName>
    </submittedName>
</protein>
<organism evidence="2 3">
    <name type="scientific">Paracoccus haeundaensis</name>
    <dbReference type="NCBI Taxonomy" id="225362"/>
    <lineage>
        <taxon>Bacteria</taxon>
        <taxon>Pseudomonadati</taxon>
        <taxon>Pseudomonadota</taxon>
        <taxon>Alphaproteobacteria</taxon>
        <taxon>Rhodobacterales</taxon>
        <taxon>Paracoccaceae</taxon>
        <taxon>Paracoccus</taxon>
    </lineage>
</organism>
<evidence type="ECO:0000313" key="3">
    <source>
        <dbReference type="Proteomes" id="UP000304880"/>
    </source>
</evidence>
<gene>
    <name evidence="2" type="ORF">FHD67_05660</name>
</gene>
<dbReference type="AlphaFoldDB" id="A0A5C4R8V4"/>
<dbReference type="InterPro" id="IPR021327">
    <property type="entry name" value="DUF2934"/>
</dbReference>
<comment type="caution">
    <text evidence="2">The sequence shown here is derived from an EMBL/GenBank/DDBJ whole genome shotgun (WGS) entry which is preliminary data.</text>
</comment>
<evidence type="ECO:0000256" key="1">
    <source>
        <dbReference type="SAM" id="MobiDB-lite"/>
    </source>
</evidence>
<feature type="region of interest" description="Disordered" evidence="1">
    <location>
        <begin position="41"/>
        <end position="84"/>
    </location>
</feature>